<keyword evidence="1" id="KW-0132">Cell division</keyword>
<evidence type="ECO:0000256" key="6">
    <source>
        <dbReference type="ARBA" id="ARBA00023306"/>
    </source>
</evidence>
<feature type="domain" description="Cdc23" evidence="9">
    <location>
        <begin position="18"/>
        <end position="181"/>
    </location>
</feature>
<evidence type="ECO:0000256" key="7">
    <source>
        <dbReference type="PROSITE-ProRule" id="PRU00339"/>
    </source>
</evidence>
<name>A0ABQ9FNP6_TEGGR</name>
<organism evidence="10 11">
    <name type="scientific">Tegillarca granosa</name>
    <name type="common">Malaysian cockle</name>
    <name type="synonym">Anadara granosa</name>
    <dbReference type="NCBI Taxonomy" id="220873"/>
    <lineage>
        <taxon>Eukaryota</taxon>
        <taxon>Metazoa</taxon>
        <taxon>Spiralia</taxon>
        <taxon>Lophotrochozoa</taxon>
        <taxon>Mollusca</taxon>
        <taxon>Bivalvia</taxon>
        <taxon>Autobranchia</taxon>
        <taxon>Pteriomorphia</taxon>
        <taxon>Arcoida</taxon>
        <taxon>Arcoidea</taxon>
        <taxon>Arcidae</taxon>
        <taxon>Tegillarca</taxon>
    </lineage>
</organism>
<keyword evidence="3" id="KW-0498">Mitosis</keyword>
<dbReference type="SUPFAM" id="SSF48452">
    <property type="entry name" value="TPR-like"/>
    <property type="match status" value="2"/>
</dbReference>
<feature type="repeat" description="TPR" evidence="7">
    <location>
        <begin position="301"/>
        <end position="334"/>
    </location>
</feature>
<dbReference type="Proteomes" id="UP001217089">
    <property type="component" value="Unassembled WGS sequence"/>
</dbReference>
<reference evidence="10 11" key="1">
    <citation type="submission" date="2022-12" db="EMBL/GenBank/DDBJ databases">
        <title>Chromosome-level genome of Tegillarca granosa.</title>
        <authorList>
            <person name="Kim J."/>
        </authorList>
    </citation>
    <scope>NUCLEOTIDE SEQUENCE [LARGE SCALE GENOMIC DNA]</scope>
    <source>
        <strain evidence="10">Teg-2019</strain>
        <tissue evidence="10">Adductor muscle</tissue>
    </source>
</reference>
<evidence type="ECO:0000256" key="4">
    <source>
        <dbReference type="ARBA" id="ARBA00022786"/>
    </source>
</evidence>
<dbReference type="InterPro" id="IPR007192">
    <property type="entry name" value="APC8"/>
</dbReference>
<evidence type="ECO:0000313" key="11">
    <source>
        <dbReference type="Proteomes" id="UP001217089"/>
    </source>
</evidence>
<evidence type="ECO:0000256" key="3">
    <source>
        <dbReference type="ARBA" id="ARBA00022776"/>
    </source>
</evidence>
<dbReference type="Pfam" id="PF00515">
    <property type="entry name" value="TPR_1"/>
    <property type="match status" value="1"/>
</dbReference>
<keyword evidence="2" id="KW-0677">Repeat</keyword>
<accession>A0ABQ9FNP6</accession>
<feature type="repeat" description="TPR" evidence="7">
    <location>
        <begin position="445"/>
        <end position="478"/>
    </location>
</feature>
<evidence type="ECO:0000256" key="1">
    <source>
        <dbReference type="ARBA" id="ARBA00022618"/>
    </source>
</evidence>
<feature type="repeat" description="TPR" evidence="7">
    <location>
        <begin position="267"/>
        <end position="300"/>
    </location>
</feature>
<keyword evidence="5 7" id="KW-0802">TPR repeat</keyword>
<proteinExistence type="predicted"/>
<keyword evidence="4" id="KW-0833">Ubl conjugation pathway</keyword>
<dbReference type="InterPro" id="IPR011990">
    <property type="entry name" value="TPR-like_helical_dom_sf"/>
</dbReference>
<dbReference type="PROSITE" id="PS50005">
    <property type="entry name" value="TPR"/>
    <property type="match status" value="4"/>
</dbReference>
<dbReference type="Pfam" id="PF13414">
    <property type="entry name" value="TPR_11"/>
    <property type="match status" value="1"/>
</dbReference>
<sequence>MADISTLALSDIPQLSRMKSDLIRAHSQCSQRRLLNSAKWSAEMLFSLDVQIDPQVYTQAETQDFLMEYDKYALATSYFDLKEYDRAAYFIQDAKHLKIYFLCMYARYLADEKRKNDNASDSIGPPDKMENEVLKTLRSELYKRYINKELDGYCIYLYGVVLKKLDLMKDALEIFIEALNEEALKIYQNFVENGFAKCTYITSQIAVVYHNMRDADLAVSMFSELQEMDPYRLENMDIFSNLLYIKEMKADLAHLAHRCCDIDKYRVETCCVIGNYYSLRQQHEKAVLYFQRALKLNPHYLSAWTLMGHEFMELKNTSAALQSYRQAIEVNRRDYRAWYGLGQTYEILKMHYYCLYYYRQAQQLRPNDSRMVVALGESYEKLERLQEAKKCFRKAHNIGDVEGMALIKLARLHERLHEEDQAATAYKEYINEANREGIYNTEEQSQAYKYLATHYLKLGQLDDAYEAAQKCTEFTETREEAKAILKQIQSMRAQKEGLADVRMDDSTGSITNEHFHGNDHTPIARLSPVNLRFTP</sequence>
<feature type="region of interest" description="Disordered" evidence="8">
    <location>
        <begin position="507"/>
        <end position="535"/>
    </location>
</feature>
<keyword evidence="11" id="KW-1185">Reference proteome</keyword>
<keyword evidence="6" id="KW-0131">Cell cycle</keyword>
<dbReference type="Gene3D" id="1.25.40.10">
    <property type="entry name" value="Tetratricopeptide repeat domain"/>
    <property type="match status" value="3"/>
</dbReference>
<dbReference type="InterPro" id="IPR019734">
    <property type="entry name" value="TPR_rpt"/>
</dbReference>
<dbReference type="EMBL" id="JARBDR010000246">
    <property type="protein sequence ID" value="KAJ8317340.1"/>
    <property type="molecule type" value="Genomic_DNA"/>
</dbReference>
<comment type="caution">
    <text evidence="10">The sequence shown here is derived from an EMBL/GenBank/DDBJ whole genome shotgun (WGS) entry which is preliminary data.</text>
</comment>
<gene>
    <name evidence="10" type="ORF">KUTeg_005244</name>
</gene>
<feature type="repeat" description="TPR" evidence="7">
    <location>
        <begin position="335"/>
        <end position="368"/>
    </location>
</feature>
<evidence type="ECO:0000256" key="2">
    <source>
        <dbReference type="ARBA" id="ARBA00022737"/>
    </source>
</evidence>
<evidence type="ECO:0000256" key="5">
    <source>
        <dbReference type="ARBA" id="ARBA00022803"/>
    </source>
</evidence>
<dbReference type="Pfam" id="PF04049">
    <property type="entry name" value="ANAPC8"/>
    <property type="match status" value="1"/>
</dbReference>
<protein>
    <recommendedName>
        <fullName evidence="9">Cdc23 domain-containing protein</fullName>
    </recommendedName>
</protein>
<dbReference type="SMART" id="SM00028">
    <property type="entry name" value="TPR"/>
    <property type="match status" value="7"/>
</dbReference>
<evidence type="ECO:0000313" key="10">
    <source>
        <dbReference type="EMBL" id="KAJ8317340.1"/>
    </source>
</evidence>
<dbReference type="PANTHER" id="PTHR12558:SF10">
    <property type="entry name" value="CELL DIVISION CYCLE PROTEIN 23 HOMOLOG"/>
    <property type="match status" value="1"/>
</dbReference>
<evidence type="ECO:0000259" key="9">
    <source>
        <dbReference type="Pfam" id="PF04049"/>
    </source>
</evidence>
<evidence type="ECO:0000256" key="8">
    <source>
        <dbReference type="SAM" id="MobiDB-lite"/>
    </source>
</evidence>
<dbReference type="Pfam" id="PF13181">
    <property type="entry name" value="TPR_8"/>
    <property type="match status" value="1"/>
</dbReference>
<dbReference type="PANTHER" id="PTHR12558">
    <property type="entry name" value="CELL DIVISION CYCLE 16,23,27"/>
    <property type="match status" value="1"/>
</dbReference>